<evidence type="ECO:0000313" key="2">
    <source>
        <dbReference type="EMBL" id="CAI9922466.1"/>
    </source>
</evidence>
<evidence type="ECO:0000256" key="1">
    <source>
        <dbReference type="SAM" id="Phobius"/>
    </source>
</evidence>
<keyword evidence="1" id="KW-0472">Membrane</keyword>
<proteinExistence type="predicted"/>
<dbReference type="AlphaFoldDB" id="A0AA86TN63"/>
<evidence type="ECO:0000313" key="4">
    <source>
        <dbReference type="Proteomes" id="UP001642409"/>
    </source>
</evidence>
<reference evidence="3 4" key="2">
    <citation type="submission" date="2024-07" db="EMBL/GenBank/DDBJ databases">
        <authorList>
            <person name="Akdeniz Z."/>
        </authorList>
    </citation>
    <scope>NUCLEOTIDE SEQUENCE [LARGE SCALE GENOMIC DNA]</scope>
</reference>
<dbReference type="Gene3D" id="3.80.10.10">
    <property type="entry name" value="Ribonuclease Inhibitor"/>
    <property type="match status" value="1"/>
</dbReference>
<dbReference type="EMBL" id="CATOUU010000248">
    <property type="protein sequence ID" value="CAI9922466.1"/>
    <property type="molecule type" value="Genomic_DNA"/>
</dbReference>
<accession>A0AA86TN63</accession>
<dbReference type="EMBL" id="CAXDID020000024">
    <property type="protein sequence ID" value="CAL5990188.1"/>
    <property type="molecule type" value="Genomic_DNA"/>
</dbReference>
<gene>
    <name evidence="2" type="ORF">HINF_LOCUS10111</name>
    <name evidence="3" type="ORF">HINF_LOCUS11229</name>
</gene>
<dbReference type="InterPro" id="IPR032675">
    <property type="entry name" value="LRR_dom_sf"/>
</dbReference>
<protein>
    <submittedName>
        <fullName evidence="2">Leucine-rich repeat domain superfamily</fullName>
    </submittedName>
    <submittedName>
        <fullName evidence="3">Leucine-rich_repeat domain superfamily</fullName>
    </submittedName>
</protein>
<dbReference type="Proteomes" id="UP001642409">
    <property type="component" value="Unassembled WGS sequence"/>
</dbReference>
<organism evidence="2">
    <name type="scientific">Hexamita inflata</name>
    <dbReference type="NCBI Taxonomy" id="28002"/>
    <lineage>
        <taxon>Eukaryota</taxon>
        <taxon>Metamonada</taxon>
        <taxon>Diplomonadida</taxon>
        <taxon>Hexamitidae</taxon>
        <taxon>Hexamitinae</taxon>
        <taxon>Hexamita</taxon>
    </lineage>
</organism>
<name>A0AA86TN63_9EUKA</name>
<comment type="caution">
    <text evidence="2">The sequence shown here is derived from an EMBL/GenBank/DDBJ whole genome shotgun (WGS) entry which is preliminary data.</text>
</comment>
<dbReference type="InterPro" id="IPR001611">
    <property type="entry name" value="Leu-rich_rpt"/>
</dbReference>
<sequence length="294" mass="33919">MHYLEYIIKEKQFNGIIVPEIDEHLGSEGCFKFLDYANILTLFNLQNVDFTRAPLKLTSFIFQQLIHHNRHVILYISLYQSSNFSGLTSLINLKSLSIIQCGLTEMPLSIQNLYKLEYLDLCDNCISCLNNIKLLVNLIYLNLSNNNSGRNNMMVGRKLNCAFFRMIRFIFFVVLWKYFSHLQGTSEQWQYSINSNPLIKASSLPGFLAGRADISWQEEDSRRFGILNLANCQKAMNKFIRPGQLPDTVVSEPTLILTNVYVIIALENQITVFMLIITYSINSAVHFFFTSSFK</sequence>
<evidence type="ECO:0000313" key="3">
    <source>
        <dbReference type="EMBL" id="CAL5990188.1"/>
    </source>
</evidence>
<reference evidence="2" key="1">
    <citation type="submission" date="2023-06" db="EMBL/GenBank/DDBJ databases">
        <authorList>
            <person name="Kurt Z."/>
        </authorList>
    </citation>
    <scope>NUCLEOTIDE SEQUENCE</scope>
</reference>
<keyword evidence="1" id="KW-1133">Transmembrane helix</keyword>
<dbReference type="PROSITE" id="PS51450">
    <property type="entry name" value="LRR"/>
    <property type="match status" value="1"/>
</dbReference>
<keyword evidence="1" id="KW-0812">Transmembrane</keyword>
<feature type="transmembrane region" description="Helical" evidence="1">
    <location>
        <begin position="270"/>
        <end position="289"/>
    </location>
</feature>
<keyword evidence="4" id="KW-1185">Reference proteome</keyword>
<dbReference type="SUPFAM" id="SSF52075">
    <property type="entry name" value="Outer arm dynein light chain 1"/>
    <property type="match status" value="1"/>
</dbReference>